<keyword evidence="2" id="KW-1185">Reference proteome</keyword>
<gene>
    <name evidence="1" type="ORF">LOK49_LG02G00044</name>
</gene>
<name>A0ACC0IKP7_9ERIC</name>
<dbReference type="Proteomes" id="UP001060215">
    <property type="component" value="Chromosome 3"/>
</dbReference>
<accession>A0ACC0IKP7</accession>
<organism evidence="1 2">
    <name type="scientific">Camellia lanceoleosa</name>
    <dbReference type="NCBI Taxonomy" id="1840588"/>
    <lineage>
        <taxon>Eukaryota</taxon>
        <taxon>Viridiplantae</taxon>
        <taxon>Streptophyta</taxon>
        <taxon>Embryophyta</taxon>
        <taxon>Tracheophyta</taxon>
        <taxon>Spermatophyta</taxon>
        <taxon>Magnoliopsida</taxon>
        <taxon>eudicotyledons</taxon>
        <taxon>Gunneridae</taxon>
        <taxon>Pentapetalae</taxon>
        <taxon>asterids</taxon>
        <taxon>Ericales</taxon>
        <taxon>Theaceae</taxon>
        <taxon>Camellia</taxon>
    </lineage>
</organism>
<protein>
    <submittedName>
        <fullName evidence="1">Transcription factor MYC2</fullName>
    </submittedName>
</protein>
<reference evidence="1 2" key="1">
    <citation type="journal article" date="2022" name="Plant J.">
        <title>Chromosome-level genome of Camellia lanceoleosa provides a valuable resource for understanding genome evolution and self-incompatibility.</title>
        <authorList>
            <person name="Gong W."/>
            <person name="Xiao S."/>
            <person name="Wang L."/>
            <person name="Liao Z."/>
            <person name="Chang Y."/>
            <person name="Mo W."/>
            <person name="Hu G."/>
            <person name="Li W."/>
            <person name="Zhao G."/>
            <person name="Zhu H."/>
            <person name="Hu X."/>
            <person name="Ji K."/>
            <person name="Xiang X."/>
            <person name="Song Q."/>
            <person name="Yuan D."/>
            <person name="Jin S."/>
            <person name="Zhang L."/>
        </authorList>
    </citation>
    <scope>NUCLEOTIDE SEQUENCE [LARGE SCALE GENOMIC DNA]</scope>
    <source>
        <strain evidence="1">SQ_2022a</strain>
    </source>
</reference>
<sequence>MSLTRSFSAGDGVPEAQIHGIETFVCIPTCNGVVELGSSDVIKENWGLVQQAKSLFGSDLPKQLPNTSNNGGGSVHFLERNISFAEIGIVASLQDDDDTFDNNNININVINKQETNAESELSDSDCPLVAAHEQQKAAPKKRGRKPGVGRETPLNHVEAERQRREKLNHRFYALRAVVPNVSRMDKASLLSDAVSYINELKAKVEDLEAQQVQMEREFKKVKTEVADTTADNQSATTSVEQIRTANNSESGGLEVEVKIVGSDAMIRVQSDNSNYPAARLMDALRDLELPVYHASMSSVNHLMLQDVVIRAPDGFSTEDGLKAALLARFA</sequence>
<dbReference type="EMBL" id="CM045760">
    <property type="protein sequence ID" value="KAI8025455.1"/>
    <property type="molecule type" value="Genomic_DNA"/>
</dbReference>
<comment type="caution">
    <text evidence="1">The sequence shown here is derived from an EMBL/GenBank/DDBJ whole genome shotgun (WGS) entry which is preliminary data.</text>
</comment>
<evidence type="ECO:0000313" key="1">
    <source>
        <dbReference type="EMBL" id="KAI8025455.1"/>
    </source>
</evidence>
<evidence type="ECO:0000313" key="2">
    <source>
        <dbReference type="Proteomes" id="UP001060215"/>
    </source>
</evidence>
<proteinExistence type="predicted"/>